<dbReference type="Pfam" id="PF14530">
    <property type="entry name" value="DUF4439"/>
    <property type="match status" value="1"/>
</dbReference>
<evidence type="ECO:0000313" key="3">
    <source>
        <dbReference type="Proteomes" id="UP000806528"/>
    </source>
</evidence>
<keyword evidence="3" id="KW-1185">Reference proteome</keyword>
<gene>
    <name evidence="2" type="ORF">IDM40_25765</name>
</gene>
<organism evidence="2 3">
    <name type="scientific">Nocardiopsis coralli</name>
    <dbReference type="NCBI Taxonomy" id="2772213"/>
    <lineage>
        <taxon>Bacteria</taxon>
        <taxon>Bacillati</taxon>
        <taxon>Actinomycetota</taxon>
        <taxon>Actinomycetes</taxon>
        <taxon>Streptosporangiales</taxon>
        <taxon>Nocardiopsidaceae</taxon>
        <taxon>Nocardiopsis</taxon>
    </lineage>
</organism>
<dbReference type="EMBL" id="JADBGI010000033">
    <property type="protein sequence ID" value="MBE3002080.1"/>
    <property type="molecule type" value="Genomic_DNA"/>
</dbReference>
<reference evidence="2 3" key="1">
    <citation type="submission" date="2020-09" db="EMBL/GenBank/DDBJ databases">
        <title>Diversity and distribution of actinomycetes associated with coral in the coast of Hainan.</title>
        <authorList>
            <person name="Li F."/>
        </authorList>
    </citation>
    <scope>NUCLEOTIDE SEQUENCE [LARGE SCALE GENOMIC DNA]</scope>
    <source>
        <strain evidence="2 3">HNM0947</strain>
    </source>
</reference>
<dbReference type="InterPro" id="IPR029447">
    <property type="entry name" value="DUF4439"/>
</dbReference>
<accession>A0ABR9PE04</accession>
<dbReference type="Proteomes" id="UP000806528">
    <property type="component" value="Unassembled WGS sequence"/>
</dbReference>
<proteinExistence type="predicted"/>
<name>A0ABR9PE04_9ACTN</name>
<comment type="caution">
    <text evidence="2">The sequence shown here is derived from an EMBL/GenBank/DDBJ whole genome shotgun (WGS) entry which is preliminary data.</text>
</comment>
<feature type="domain" description="DUF4439" evidence="1">
    <location>
        <begin position="2"/>
        <end position="39"/>
    </location>
</feature>
<feature type="non-terminal residue" evidence="2">
    <location>
        <position position="1"/>
    </location>
</feature>
<protein>
    <submittedName>
        <fullName evidence="2">DUF4439 domain-containing protein</fullName>
    </submittedName>
</protein>
<evidence type="ECO:0000259" key="1">
    <source>
        <dbReference type="Pfam" id="PF14530"/>
    </source>
</evidence>
<sequence length="41" mass="4530">WLTAADDTDLRVTGARLLQQATVRALEWGGELDALPGYETR</sequence>
<evidence type="ECO:0000313" key="2">
    <source>
        <dbReference type="EMBL" id="MBE3002080.1"/>
    </source>
</evidence>